<organism evidence="2 3">
    <name type="scientific">Aestuariibaculum marinum</name>
    <dbReference type="NCBI Taxonomy" id="2683592"/>
    <lineage>
        <taxon>Bacteria</taxon>
        <taxon>Pseudomonadati</taxon>
        <taxon>Bacteroidota</taxon>
        <taxon>Flavobacteriia</taxon>
        <taxon>Flavobacteriales</taxon>
        <taxon>Flavobacteriaceae</taxon>
    </lineage>
</organism>
<proteinExistence type="predicted"/>
<evidence type="ECO:0000313" key="2">
    <source>
        <dbReference type="EMBL" id="MBD0823203.1"/>
    </source>
</evidence>
<feature type="signal peptide" evidence="1">
    <location>
        <begin position="1"/>
        <end position="22"/>
    </location>
</feature>
<dbReference type="InterPro" id="IPR013783">
    <property type="entry name" value="Ig-like_fold"/>
</dbReference>
<reference evidence="2 3" key="1">
    <citation type="journal article" date="2018" name="J. Microbiol.">
        <title>Aestuariibaculum marinum sp. nov., a marine bacterium isolated from seawater in South Korea.</title>
        <authorList>
            <person name="Choi J."/>
            <person name="Lee D."/>
            <person name="Jang J.H."/>
            <person name="Cha S."/>
            <person name="Seo T."/>
        </authorList>
    </citation>
    <scope>NUCLEOTIDE SEQUENCE [LARGE SCALE GENOMIC DNA]</scope>
    <source>
        <strain evidence="2 3">IP7</strain>
    </source>
</reference>
<accession>A0A8J6Q393</accession>
<evidence type="ECO:0000256" key="1">
    <source>
        <dbReference type="SAM" id="SignalP"/>
    </source>
</evidence>
<dbReference type="AlphaFoldDB" id="A0A8J6Q393"/>
<dbReference type="RefSeq" id="WP_188222525.1">
    <property type="nucleotide sequence ID" value="NZ_JACVXD010000002.1"/>
</dbReference>
<comment type="caution">
    <text evidence="2">The sequence shown here is derived from an EMBL/GenBank/DDBJ whole genome shotgun (WGS) entry which is preliminary data.</text>
</comment>
<feature type="chain" id="PRO_5035225091" evidence="1">
    <location>
        <begin position="23"/>
        <end position="214"/>
    </location>
</feature>
<sequence length="214" mass="23142">MKTINLPILSIFFLLTFFSCSSDDDNVEAPSVSYPDAILEAIFFESGNSTGPTINWNGNQGSFSLASTVQGLNINSTTGVISWTNMLKPGSQTFQVIVSNSAGQTVVNHTINNSFQGTFTGTYSDSYFYEMEFSTDGTVEVRSGDETSPNVGTGTYTLDGNELSIDYSYDNSYYYSTLGTITQSTNSATYEGDWYYGEGAVEGAIAGEFLVTLN</sequence>
<dbReference type="Gene3D" id="2.60.40.10">
    <property type="entry name" value="Immunoglobulins"/>
    <property type="match status" value="1"/>
</dbReference>
<dbReference type="EMBL" id="JACVXD010000002">
    <property type="protein sequence ID" value="MBD0823203.1"/>
    <property type="molecule type" value="Genomic_DNA"/>
</dbReference>
<name>A0A8J6Q393_9FLAO</name>
<keyword evidence="3" id="KW-1185">Reference proteome</keyword>
<dbReference type="Proteomes" id="UP000621516">
    <property type="component" value="Unassembled WGS sequence"/>
</dbReference>
<dbReference type="PROSITE" id="PS51257">
    <property type="entry name" value="PROKAR_LIPOPROTEIN"/>
    <property type="match status" value="1"/>
</dbReference>
<keyword evidence="1" id="KW-0732">Signal</keyword>
<evidence type="ECO:0000313" key="3">
    <source>
        <dbReference type="Proteomes" id="UP000621516"/>
    </source>
</evidence>
<protein>
    <submittedName>
        <fullName evidence="2">Uncharacterized protein</fullName>
    </submittedName>
</protein>
<gene>
    <name evidence="2" type="ORF">ICJ85_04140</name>
</gene>